<dbReference type="Gene3D" id="1.10.510.10">
    <property type="entry name" value="Transferase(Phosphotransferase) domain 1"/>
    <property type="match status" value="1"/>
</dbReference>
<keyword evidence="5 12" id="KW-0418">Kinase</keyword>
<dbReference type="InterPro" id="IPR000961">
    <property type="entry name" value="AGC-kinase_C"/>
</dbReference>
<dbReference type="Pfam" id="PF00069">
    <property type="entry name" value="Pkinase"/>
    <property type="match status" value="2"/>
</dbReference>
<dbReference type="InterPro" id="IPR000719">
    <property type="entry name" value="Prot_kinase_dom"/>
</dbReference>
<dbReference type="STRING" id="1447883.A0A2B7XX09"/>
<dbReference type="EMBL" id="PDNA01000109">
    <property type="protein sequence ID" value="PGH13027.1"/>
    <property type="molecule type" value="Genomic_DNA"/>
</dbReference>
<gene>
    <name evidence="12" type="ORF">AJ80_06511</name>
</gene>
<dbReference type="PANTHER" id="PTHR24356">
    <property type="entry name" value="SERINE/THREONINE-PROTEIN KINASE"/>
    <property type="match status" value="1"/>
</dbReference>
<evidence type="ECO:0000256" key="3">
    <source>
        <dbReference type="ARBA" id="ARBA00022679"/>
    </source>
</evidence>
<feature type="compositionally biased region" description="Low complexity" evidence="9">
    <location>
        <begin position="250"/>
        <end position="260"/>
    </location>
</feature>
<keyword evidence="2" id="KW-0723">Serine/threonine-protein kinase</keyword>
<dbReference type="Proteomes" id="UP000224634">
    <property type="component" value="Unassembled WGS sequence"/>
</dbReference>
<feature type="region of interest" description="Disordered" evidence="9">
    <location>
        <begin position="1"/>
        <end position="54"/>
    </location>
</feature>
<feature type="region of interest" description="Disordered" evidence="9">
    <location>
        <begin position="158"/>
        <end position="185"/>
    </location>
</feature>
<protein>
    <recommendedName>
        <fullName evidence="1">non-specific serine/threonine protein kinase</fullName>
        <ecNumber evidence="1">2.7.11.1</ecNumber>
    </recommendedName>
</protein>
<comment type="catalytic activity">
    <reaction evidence="7">
        <text>L-threonyl-[protein] + ATP = O-phospho-L-threonyl-[protein] + ADP + H(+)</text>
        <dbReference type="Rhea" id="RHEA:46608"/>
        <dbReference type="Rhea" id="RHEA-COMP:11060"/>
        <dbReference type="Rhea" id="RHEA-COMP:11605"/>
        <dbReference type="ChEBI" id="CHEBI:15378"/>
        <dbReference type="ChEBI" id="CHEBI:30013"/>
        <dbReference type="ChEBI" id="CHEBI:30616"/>
        <dbReference type="ChEBI" id="CHEBI:61977"/>
        <dbReference type="ChEBI" id="CHEBI:456216"/>
        <dbReference type="EC" id="2.7.11.1"/>
    </reaction>
</comment>
<feature type="compositionally biased region" description="Basic and acidic residues" evidence="9">
    <location>
        <begin position="44"/>
        <end position="54"/>
    </location>
</feature>
<feature type="domain" description="Protein kinase" evidence="10">
    <location>
        <begin position="400"/>
        <end position="782"/>
    </location>
</feature>
<comment type="catalytic activity">
    <reaction evidence="8">
        <text>L-seryl-[protein] + ATP = O-phospho-L-seryl-[protein] + ADP + H(+)</text>
        <dbReference type="Rhea" id="RHEA:17989"/>
        <dbReference type="Rhea" id="RHEA-COMP:9863"/>
        <dbReference type="Rhea" id="RHEA-COMP:11604"/>
        <dbReference type="ChEBI" id="CHEBI:15378"/>
        <dbReference type="ChEBI" id="CHEBI:29999"/>
        <dbReference type="ChEBI" id="CHEBI:30616"/>
        <dbReference type="ChEBI" id="CHEBI:83421"/>
        <dbReference type="ChEBI" id="CHEBI:456216"/>
        <dbReference type="EC" id="2.7.11.1"/>
    </reaction>
</comment>
<name>A0A2B7XX09_POLH7</name>
<dbReference type="GO" id="GO:0005524">
    <property type="term" value="F:ATP binding"/>
    <property type="evidence" value="ECO:0007669"/>
    <property type="project" value="UniProtKB-KW"/>
</dbReference>
<keyword evidence="13" id="KW-1185">Reference proteome</keyword>
<feature type="region of interest" description="Disordered" evidence="9">
    <location>
        <begin position="627"/>
        <end position="658"/>
    </location>
</feature>
<dbReference type="SUPFAM" id="SSF56112">
    <property type="entry name" value="Protein kinase-like (PK-like)"/>
    <property type="match status" value="1"/>
</dbReference>
<evidence type="ECO:0000313" key="13">
    <source>
        <dbReference type="Proteomes" id="UP000224634"/>
    </source>
</evidence>
<proteinExistence type="predicted"/>
<dbReference type="GO" id="GO:0004674">
    <property type="term" value="F:protein serine/threonine kinase activity"/>
    <property type="evidence" value="ECO:0007669"/>
    <property type="project" value="UniProtKB-KW"/>
</dbReference>
<evidence type="ECO:0000256" key="7">
    <source>
        <dbReference type="ARBA" id="ARBA00047899"/>
    </source>
</evidence>
<evidence type="ECO:0000256" key="4">
    <source>
        <dbReference type="ARBA" id="ARBA00022741"/>
    </source>
</evidence>
<evidence type="ECO:0000256" key="2">
    <source>
        <dbReference type="ARBA" id="ARBA00022527"/>
    </source>
</evidence>
<dbReference type="InterPro" id="IPR011009">
    <property type="entry name" value="Kinase-like_dom_sf"/>
</dbReference>
<feature type="region of interest" description="Disordered" evidence="9">
    <location>
        <begin position="222"/>
        <end position="273"/>
    </location>
</feature>
<evidence type="ECO:0000259" key="10">
    <source>
        <dbReference type="PROSITE" id="PS50011"/>
    </source>
</evidence>
<reference evidence="12 13" key="1">
    <citation type="submission" date="2017-10" db="EMBL/GenBank/DDBJ databases">
        <title>Comparative genomics in systemic dimorphic fungi from Ajellomycetaceae.</title>
        <authorList>
            <person name="Munoz J.F."/>
            <person name="Mcewen J.G."/>
            <person name="Clay O.K."/>
            <person name="Cuomo C.A."/>
        </authorList>
    </citation>
    <scope>NUCLEOTIDE SEQUENCE [LARGE SCALE GENOMIC DNA]</scope>
    <source>
        <strain evidence="12 13">UAMH7299</strain>
    </source>
</reference>
<keyword evidence="4" id="KW-0547">Nucleotide-binding</keyword>
<keyword evidence="6" id="KW-0067">ATP-binding</keyword>
<keyword evidence="3" id="KW-0808">Transferase</keyword>
<evidence type="ECO:0000256" key="1">
    <source>
        <dbReference type="ARBA" id="ARBA00012513"/>
    </source>
</evidence>
<dbReference type="Gene3D" id="3.30.200.20">
    <property type="entry name" value="Phosphorylase Kinase, domain 1"/>
    <property type="match status" value="1"/>
</dbReference>
<dbReference type="PROSITE" id="PS51285">
    <property type="entry name" value="AGC_KINASE_CTER"/>
    <property type="match status" value="1"/>
</dbReference>
<evidence type="ECO:0000256" key="5">
    <source>
        <dbReference type="ARBA" id="ARBA00022777"/>
    </source>
</evidence>
<evidence type="ECO:0000256" key="6">
    <source>
        <dbReference type="ARBA" id="ARBA00022840"/>
    </source>
</evidence>
<dbReference type="CDD" id="cd21742">
    <property type="entry name" value="MobB_NDR_LATS-like"/>
    <property type="match status" value="1"/>
</dbReference>
<feature type="compositionally biased region" description="Polar residues" evidence="9">
    <location>
        <begin position="230"/>
        <end position="249"/>
    </location>
</feature>
<evidence type="ECO:0000256" key="9">
    <source>
        <dbReference type="SAM" id="MobiDB-lite"/>
    </source>
</evidence>
<dbReference type="SMART" id="SM00220">
    <property type="entry name" value="S_TKc"/>
    <property type="match status" value="1"/>
</dbReference>
<dbReference type="AlphaFoldDB" id="A0A2B7XX09"/>
<dbReference type="InterPro" id="IPR050236">
    <property type="entry name" value="Ser_Thr_kinase_AGC"/>
</dbReference>
<dbReference type="OrthoDB" id="3638488at2759"/>
<dbReference type="InterPro" id="IPR059233">
    <property type="entry name" value="MobB_NdrA/B/Cbk1"/>
</dbReference>
<sequence length="980" mass="110057">MTEGGMKKTRTSKGVFGFRTSNKDTTADVDSQPGLRDSCTSRSDSVRTDPSGKEGVRSIFRKRGSKLLSILRLRSSRGSQDLPCIAQEIPEPRKFQRFSSAPVAPIHTPISAVWSPEPILETPFPSLIPVKSTGPVDLNAAHLEIIRRNGLHIIQQDDTVTSRTSDPAAAGEKQPVSHVRRSYSTPSLTHRISHKFSMAFGHPTVVHRTNLRPRPGIRSISAIVIPPKESGQNVVSGNVQDESDPSTAQSWSGSSPISQSTNPTSDGVPILPSLVRHSSSNKLDKIAESVTPRCGSPENKPSIQLPPVVVPSIITVEATATAKIFFETHFNSLLSGESPRLQRHRQLEERLYSLPLSLEERTRARRAWILQESEYLRHHRVLKTRSNSVKHGETVSIAGYEVIKVLGKGSFGVVRLVKERTAAQQGNEKSAETSKPLPKNDLSYLKANTIDALKSAVDGSRPSRRRDLGKMKKEVFAMKVIRKSDMLRNCQEGHLRAERDFLVASEKSRWIVPLLASFQDANNLYLVMDYMVGGDFLGLLIRKNILSEDVTRWYIAEMVLCVEEAHRLRWIHRDVKPDNFLISASGHLKISDFGLAFDGHWAHDQNYFNNHRHSLLKKLGIHIEGDAQDQEDEAKRAEESSQNSGQSKTSDDLLEAWGPGPNEDILRWRNRKEKRRLARSVVGTSQYMAPEVIRGEPYDGRCDWWSIGTILYECLYGFTPFAAETRHDTKVRILKHHQTLYFPTDKASDRIISADAIDLIGQILQEKEYRLCSRKYMLNDYVHSKRLPGELVNRPADKNSKNYQGYFVYPDDAEDIKRHSFFAGIRWGELHLRKPPFVPKVKSWEDTKYFDEEDPISDVDDGSTVGSTAGELDGAKYPGPDACHAIQLDGASMKANTNVAKKHGSKLEVPLNTQGKVHKKKKEKKRPRDKILRDGVVGKQALDMRKRGAFLGYTYRRPRDVLLGFEIERGRTLVGPGDVA</sequence>
<feature type="domain" description="AGC-kinase C-terminal" evidence="11">
    <location>
        <begin position="823"/>
        <end position="887"/>
    </location>
</feature>
<dbReference type="EC" id="2.7.11.1" evidence="1"/>
<dbReference type="PANTHER" id="PTHR24356:SF400">
    <property type="entry name" value="SERINE_THREONINE-PROTEIN KINASE CBK1"/>
    <property type="match status" value="1"/>
</dbReference>
<evidence type="ECO:0000256" key="8">
    <source>
        <dbReference type="ARBA" id="ARBA00048679"/>
    </source>
</evidence>
<evidence type="ECO:0000259" key="11">
    <source>
        <dbReference type="PROSITE" id="PS51285"/>
    </source>
</evidence>
<organism evidence="12 13">
    <name type="scientific">Polytolypa hystricis (strain UAMH7299)</name>
    <dbReference type="NCBI Taxonomy" id="1447883"/>
    <lineage>
        <taxon>Eukaryota</taxon>
        <taxon>Fungi</taxon>
        <taxon>Dikarya</taxon>
        <taxon>Ascomycota</taxon>
        <taxon>Pezizomycotina</taxon>
        <taxon>Eurotiomycetes</taxon>
        <taxon>Eurotiomycetidae</taxon>
        <taxon>Onygenales</taxon>
        <taxon>Onygenales incertae sedis</taxon>
        <taxon>Polytolypa</taxon>
    </lineage>
</organism>
<accession>A0A2B7XX09</accession>
<evidence type="ECO:0000313" key="12">
    <source>
        <dbReference type="EMBL" id="PGH13027.1"/>
    </source>
</evidence>
<dbReference type="PROSITE" id="PS50011">
    <property type="entry name" value="PROTEIN_KINASE_DOM"/>
    <property type="match status" value="1"/>
</dbReference>
<dbReference type="GO" id="GO:0035556">
    <property type="term" value="P:intracellular signal transduction"/>
    <property type="evidence" value="ECO:0007669"/>
    <property type="project" value="TreeGrafter"/>
</dbReference>
<comment type="caution">
    <text evidence="12">The sequence shown here is derived from an EMBL/GenBank/DDBJ whole genome shotgun (WGS) entry which is preliminary data.</text>
</comment>